<dbReference type="Proteomes" id="UP001152795">
    <property type="component" value="Unassembled WGS sequence"/>
</dbReference>
<evidence type="ECO:0000313" key="1">
    <source>
        <dbReference type="EMBL" id="CAB3987401.1"/>
    </source>
</evidence>
<dbReference type="EMBL" id="CACRXK020001167">
    <property type="protein sequence ID" value="CAB3987401.1"/>
    <property type="molecule type" value="Genomic_DNA"/>
</dbReference>
<dbReference type="AlphaFoldDB" id="A0A6S7GS48"/>
<proteinExistence type="predicted"/>
<name>A0A6S7GS48_PARCT</name>
<dbReference type="OrthoDB" id="10050376at2759"/>
<accession>A0A6S7GS48</accession>
<comment type="caution">
    <text evidence="1">The sequence shown here is derived from an EMBL/GenBank/DDBJ whole genome shotgun (WGS) entry which is preliminary data.</text>
</comment>
<protein>
    <submittedName>
        <fullName evidence="1">Uncharacterized protein</fullName>
    </submittedName>
</protein>
<organism evidence="1 2">
    <name type="scientific">Paramuricea clavata</name>
    <name type="common">Red gorgonian</name>
    <name type="synonym">Violescent sea-whip</name>
    <dbReference type="NCBI Taxonomy" id="317549"/>
    <lineage>
        <taxon>Eukaryota</taxon>
        <taxon>Metazoa</taxon>
        <taxon>Cnidaria</taxon>
        <taxon>Anthozoa</taxon>
        <taxon>Octocorallia</taxon>
        <taxon>Malacalcyonacea</taxon>
        <taxon>Plexauridae</taxon>
        <taxon>Paramuricea</taxon>
    </lineage>
</organism>
<sequence>MPTQGEKLQVFTAATKEGITKTASQLHKIDPGFNLDVLIDTSKPCKISKKLKKFMDSHTRKGHYQFSIKKDHYKSFQELYGKDDDSNEEKHVPSNQLKAAARHRMPFSPSSHKSNNAKTVIQCDDCLKWRVCYASHVLKKNQKRELESELDNIAYSCGSCFQDIEDYQGGIFEHVYVNDKLTCASPMETPYYVTFSDPLCYYCGSEHDLTSTPETYPICGGCKELGTLSRTELSVPSSQKKSSIFNRAVYYKYSYSV</sequence>
<reference evidence="1" key="1">
    <citation type="submission" date="2020-04" db="EMBL/GenBank/DDBJ databases">
        <authorList>
            <person name="Alioto T."/>
            <person name="Alioto T."/>
            <person name="Gomez Garrido J."/>
        </authorList>
    </citation>
    <scope>NUCLEOTIDE SEQUENCE</scope>
    <source>
        <strain evidence="1">A484AB</strain>
    </source>
</reference>
<keyword evidence="2" id="KW-1185">Reference proteome</keyword>
<evidence type="ECO:0000313" key="2">
    <source>
        <dbReference type="Proteomes" id="UP001152795"/>
    </source>
</evidence>
<gene>
    <name evidence="1" type="ORF">PACLA_8A012286</name>
</gene>